<dbReference type="Proteomes" id="UP000076798">
    <property type="component" value="Unassembled WGS sequence"/>
</dbReference>
<proteinExistence type="predicted"/>
<sequence>MKDVTRPSSVRSSPVANPVFPSRRIILPLLTSVLHSPRYVLHFLVLSMRFFPASRCAYSGCQSPFWKNDHDLISWHTVVALFFLSWRLLTEESDPSFSDVRHTLNLRILTRLGRKQAWDDYLERLTRVSLLVAVLASFSSVGDASFVSYPHSRTEFNDRRSTSCTTRLMICFLISDKMTSRNSETQLPL</sequence>
<gene>
    <name evidence="1" type="ORF">SISSUDRAFT_419469</name>
</gene>
<dbReference type="AlphaFoldDB" id="A0A165YLI5"/>
<accession>A0A165YLI5</accession>
<evidence type="ECO:0000313" key="2">
    <source>
        <dbReference type="Proteomes" id="UP000076798"/>
    </source>
</evidence>
<dbReference type="EMBL" id="KV428246">
    <property type="protein sequence ID" value="KZT33371.1"/>
    <property type="molecule type" value="Genomic_DNA"/>
</dbReference>
<name>A0A165YLI5_9AGAM</name>
<keyword evidence="2" id="KW-1185">Reference proteome</keyword>
<protein>
    <submittedName>
        <fullName evidence="1">Uncharacterized protein</fullName>
    </submittedName>
</protein>
<organism evidence="1 2">
    <name type="scientific">Sistotremastrum suecicum HHB10207 ss-3</name>
    <dbReference type="NCBI Taxonomy" id="1314776"/>
    <lineage>
        <taxon>Eukaryota</taxon>
        <taxon>Fungi</taxon>
        <taxon>Dikarya</taxon>
        <taxon>Basidiomycota</taxon>
        <taxon>Agaricomycotina</taxon>
        <taxon>Agaricomycetes</taxon>
        <taxon>Sistotremastrales</taxon>
        <taxon>Sistotremastraceae</taxon>
        <taxon>Sistotremastrum</taxon>
    </lineage>
</organism>
<evidence type="ECO:0000313" key="1">
    <source>
        <dbReference type="EMBL" id="KZT33371.1"/>
    </source>
</evidence>
<reference evidence="1 2" key="1">
    <citation type="journal article" date="2016" name="Mol. Biol. Evol.">
        <title>Comparative Genomics of Early-Diverging Mushroom-Forming Fungi Provides Insights into the Origins of Lignocellulose Decay Capabilities.</title>
        <authorList>
            <person name="Nagy L.G."/>
            <person name="Riley R."/>
            <person name="Tritt A."/>
            <person name="Adam C."/>
            <person name="Daum C."/>
            <person name="Floudas D."/>
            <person name="Sun H."/>
            <person name="Yadav J.S."/>
            <person name="Pangilinan J."/>
            <person name="Larsson K.H."/>
            <person name="Matsuura K."/>
            <person name="Barry K."/>
            <person name="Labutti K."/>
            <person name="Kuo R."/>
            <person name="Ohm R.A."/>
            <person name="Bhattacharya S.S."/>
            <person name="Shirouzu T."/>
            <person name="Yoshinaga Y."/>
            <person name="Martin F.M."/>
            <person name="Grigoriev I.V."/>
            <person name="Hibbett D.S."/>
        </authorList>
    </citation>
    <scope>NUCLEOTIDE SEQUENCE [LARGE SCALE GENOMIC DNA]</scope>
    <source>
        <strain evidence="1 2">HHB10207 ss-3</strain>
    </source>
</reference>